<evidence type="ECO:0000256" key="2">
    <source>
        <dbReference type="SAM" id="SignalP"/>
    </source>
</evidence>
<keyword evidence="2" id="KW-0732">Signal</keyword>
<proteinExistence type="predicted"/>
<dbReference type="OrthoDB" id="10041052at2759"/>
<evidence type="ECO:0000256" key="1">
    <source>
        <dbReference type="SAM" id="MobiDB-lite"/>
    </source>
</evidence>
<dbReference type="GeneID" id="109485242"/>
<feature type="region of interest" description="Disordered" evidence="1">
    <location>
        <begin position="22"/>
        <end position="43"/>
    </location>
</feature>
<dbReference type="Proteomes" id="UP000515135">
    <property type="component" value="Unplaced"/>
</dbReference>
<evidence type="ECO:0000313" key="4">
    <source>
        <dbReference type="RefSeq" id="XP_019644250.1"/>
    </source>
</evidence>
<keyword evidence="3" id="KW-1185">Reference proteome</keyword>
<dbReference type="RefSeq" id="XP_019644250.1">
    <property type="nucleotide sequence ID" value="XM_019788691.1"/>
</dbReference>
<evidence type="ECO:0000313" key="3">
    <source>
        <dbReference type="Proteomes" id="UP000515135"/>
    </source>
</evidence>
<protein>
    <submittedName>
        <fullName evidence="4">Uncharacterized protein LOC109485242</fullName>
    </submittedName>
</protein>
<feature type="chain" id="PRO_5028243625" evidence="2">
    <location>
        <begin position="19"/>
        <end position="151"/>
    </location>
</feature>
<gene>
    <name evidence="4" type="primary">LOC109485242</name>
</gene>
<feature type="compositionally biased region" description="Basic and acidic residues" evidence="1">
    <location>
        <begin position="108"/>
        <end position="120"/>
    </location>
</feature>
<dbReference type="AlphaFoldDB" id="A0A6P4ZSW4"/>
<feature type="region of interest" description="Disordered" evidence="1">
    <location>
        <begin position="83"/>
        <end position="121"/>
    </location>
</feature>
<accession>A0A6P4ZSW4</accession>
<organism evidence="3 4">
    <name type="scientific">Branchiostoma belcheri</name>
    <name type="common">Amphioxus</name>
    <dbReference type="NCBI Taxonomy" id="7741"/>
    <lineage>
        <taxon>Eukaryota</taxon>
        <taxon>Metazoa</taxon>
        <taxon>Chordata</taxon>
        <taxon>Cephalochordata</taxon>
        <taxon>Leptocardii</taxon>
        <taxon>Amphioxiformes</taxon>
        <taxon>Branchiostomatidae</taxon>
        <taxon>Branchiostoma</taxon>
    </lineage>
</organism>
<sequence>MSRKLAVLLAVLVITAAAADLQSPSRLDRRSSPSQDEAGGQKRANLVALLDDYDDDVGERLTAEEAEALMKYLKEAVGGLRRPLHSGRFYQPGPPRVGGAERGPSVDGVEREKKAPEDPSRLAQAFRAIKPQKAGFFIRFGKRGGDEGEER</sequence>
<name>A0A6P4ZSW4_BRABE</name>
<reference evidence="4" key="1">
    <citation type="submission" date="2025-08" db="UniProtKB">
        <authorList>
            <consortium name="RefSeq"/>
        </authorList>
    </citation>
    <scope>IDENTIFICATION</scope>
    <source>
        <tissue evidence="4">Gonad</tissue>
    </source>
</reference>
<dbReference type="KEGG" id="bbel:109485242"/>
<feature type="signal peptide" evidence="2">
    <location>
        <begin position="1"/>
        <end position="18"/>
    </location>
</feature>